<dbReference type="EMBL" id="BMJN01000016">
    <property type="protein sequence ID" value="GGE31602.1"/>
    <property type="molecule type" value="Genomic_DNA"/>
</dbReference>
<comment type="caution">
    <text evidence="2">The sequence shown here is derived from an EMBL/GenBank/DDBJ whole genome shotgun (WGS) entry which is preliminary data.</text>
</comment>
<dbReference type="RefSeq" id="WP_068991962.1">
    <property type="nucleotide sequence ID" value="NZ_BMJN01000016.1"/>
</dbReference>
<accession>A0A917EGK1</accession>
<reference evidence="2" key="2">
    <citation type="submission" date="2020-09" db="EMBL/GenBank/DDBJ databases">
        <authorList>
            <person name="Sun Q."/>
            <person name="Zhou Y."/>
        </authorList>
    </citation>
    <scope>NUCLEOTIDE SEQUENCE</scope>
    <source>
        <strain evidence="2">CGMCC 1.15533</strain>
    </source>
</reference>
<keyword evidence="1" id="KW-1133">Transmembrane helix</keyword>
<proteinExistence type="predicted"/>
<dbReference type="Proteomes" id="UP000660801">
    <property type="component" value="Unassembled WGS sequence"/>
</dbReference>
<gene>
    <name evidence="2" type="ORF">GCM10011510_11150</name>
</gene>
<evidence type="ECO:0000313" key="2">
    <source>
        <dbReference type="EMBL" id="GGE31602.1"/>
    </source>
</evidence>
<name>A0A917EGK1_9STRE</name>
<keyword evidence="3" id="KW-1185">Reference proteome</keyword>
<organism evidence="2 3">
    <name type="scientific">Streptococcus himalayensis</name>
    <dbReference type="NCBI Taxonomy" id="1888195"/>
    <lineage>
        <taxon>Bacteria</taxon>
        <taxon>Bacillati</taxon>
        <taxon>Bacillota</taxon>
        <taxon>Bacilli</taxon>
        <taxon>Lactobacillales</taxon>
        <taxon>Streptococcaceae</taxon>
        <taxon>Streptococcus</taxon>
    </lineage>
</organism>
<sequence>MESYSHYPGAILLVGLFLLGLAWIILKSAKEEFKNNAAPKEEYAARLVGKRTYLGRGRYASTTYYLTFEWNQGERREFCVDGEVYGLLAEGDVGDLIFQGTRLIDFRRN</sequence>
<keyword evidence="1" id="KW-0812">Transmembrane</keyword>
<dbReference type="InterPro" id="IPR019635">
    <property type="entry name" value="DUF2500"/>
</dbReference>
<dbReference type="AlphaFoldDB" id="A0A917EGK1"/>
<dbReference type="Gene3D" id="2.40.50.660">
    <property type="match status" value="1"/>
</dbReference>
<dbReference type="Pfam" id="PF10694">
    <property type="entry name" value="DUF2500"/>
    <property type="match status" value="1"/>
</dbReference>
<reference evidence="2" key="1">
    <citation type="journal article" date="2014" name="Int. J. Syst. Evol. Microbiol.">
        <title>Complete genome sequence of Corynebacterium casei LMG S-19264T (=DSM 44701T), isolated from a smear-ripened cheese.</title>
        <authorList>
            <consortium name="US DOE Joint Genome Institute (JGI-PGF)"/>
            <person name="Walter F."/>
            <person name="Albersmeier A."/>
            <person name="Kalinowski J."/>
            <person name="Ruckert C."/>
        </authorList>
    </citation>
    <scope>NUCLEOTIDE SEQUENCE</scope>
    <source>
        <strain evidence="2">CGMCC 1.15533</strain>
    </source>
</reference>
<evidence type="ECO:0000313" key="3">
    <source>
        <dbReference type="Proteomes" id="UP000660801"/>
    </source>
</evidence>
<keyword evidence="1" id="KW-0472">Membrane</keyword>
<feature type="transmembrane region" description="Helical" evidence="1">
    <location>
        <begin position="6"/>
        <end position="26"/>
    </location>
</feature>
<evidence type="ECO:0000256" key="1">
    <source>
        <dbReference type="SAM" id="Phobius"/>
    </source>
</evidence>
<protein>
    <submittedName>
        <fullName evidence="2">Membrane protein</fullName>
    </submittedName>
</protein>